<gene>
    <name evidence="12" type="ORF">VIN7_5808</name>
</gene>
<dbReference type="InterPro" id="IPR042322">
    <property type="entry name" value="Pbn1"/>
</dbReference>
<evidence type="ECO:0000256" key="9">
    <source>
        <dbReference type="ARBA" id="ARBA00023136"/>
    </source>
</evidence>
<name>H0GRR9_SACCK</name>
<evidence type="ECO:0000256" key="6">
    <source>
        <dbReference type="ARBA" id="ARBA00022692"/>
    </source>
</evidence>
<dbReference type="InterPro" id="IPR013233">
    <property type="entry name" value="PIG-X/PBN1"/>
</dbReference>
<dbReference type="Proteomes" id="UP000009009">
    <property type="component" value="Unassembled WGS sequence"/>
</dbReference>
<accession>H0GRR9</accession>
<evidence type="ECO:0000256" key="5">
    <source>
        <dbReference type="ARBA" id="ARBA00022502"/>
    </source>
</evidence>
<keyword evidence="9 11" id="KW-0472">Membrane</keyword>
<evidence type="ECO:0000256" key="4">
    <source>
        <dbReference type="ARBA" id="ARBA00020410"/>
    </source>
</evidence>
<dbReference type="HOGENOM" id="CLU_055666_0_0_1"/>
<evidence type="ECO:0000256" key="1">
    <source>
        <dbReference type="ARBA" id="ARBA00004643"/>
    </source>
</evidence>
<evidence type="ECO:0000256" key="10">
    <source>
        <dbReference type="ARBA" id="ARBA00023180"/>
    </source>
</evidence>
<sequence>MSQNDTHLTVQGGPGVVLQQRWLLERTGSVDESFKKITWRPRADLTRDLSVIENELSVGFSVYSNSTEVPERFINNPMYNSFHGEEFDIEQHLPFEINLDLVWNPKDFTYDITVEPSQIQIIEYRPLKQGEEFTIGKLKDEKLEMGVFFVDASDENDVDIGGIRCNWGLDDGKMERCQKTSLLYKQGHIAYNHSIQTTSLFLEQPVGLHPKVKIDLTGFEERPQCMYLMHLQLPLELFVDKFQSSPLLLFGEHDLELPEYSLRDRAWGSESIFELKAGTINEITLHSRYIEPSNGNEEKFEVLFDPELILACDTGDNKVSRNPFYKKGLGYESLFTDDTSFRHLNTTTLSVPIPRPDTNDYSKIKYSTLLCLIISFIYLFSKVFGKNKKKASVKQE</sequence>
<dbReference type="SMART" id="SM00780">
    <property type="entry name" value="PIG-X"/>
    <property type="match status" value="1"/>
</dbReference>
<dbReference type="PANTHER" id="PTHR28533">
    <property type="entry name" value="PROTEIN PBN1"/>
    <property type="match status" value="1"/>
</dbReference>
<comment type="pathway">
    <text evidence="2 11">Glycolipid biosynthesis; glycosylphosphatidylinositol-anchor biosynthesis.</text>
</comment>
<keyword evidence="10" id="KW-0325">Glycoprotein</keyword>
<comment type="function">
    <text evidence="11">Required for proper folding and/or the stability of a subset of proteins in the endoplasmic reticulum. Component of glycosylphosphatidylinositol-mannosyltransferase 1 which transfers the first of the 4 mannoses in the GPI-anchor precursors during GPI-anchor biosynthesis. Probably acts by stabilizing the mannosyltransferase GPI14.</text>
</comment>
<dbReference type="GO" id="GO:0006506">
    <property type="term" value="P:GPI anchor biosynthetic process"/>
    <property type="evidence" value="ECO:0007669"/>
    <property type="project" value="UniProtKB-UniPathway"/>
</dbReference>
<dbReference type="UniPathway" id="UPA00196"/>
<keyword evidence="5 11" id="KW-0337">GPI-anchor biosynthesis</keyword>
<dbReference type="OrthoDB" id="5546453at2759"/>
<proteinExistence type="inferred from homology"/>
<keyword evidence="8 11" id="KW-1133">Transmembrane helix</keyword>
<dbReference type="GO" id="GO:0005789">
    <property type="term" value="C:endoplasmic reticulum membrane"/>
    <property type="evidence" value="ECO:0007669"/>
    <property type="project" value="UniProtKB-SubCell"/>
</dbReference>
<dbReference type="GO" id="GO:1990529">
    <property type="term" value="C:glycosylphosphatidylinositol-mannosyltransferase I complex"/>
    <property type="evidence" value="ECO:0007669"/>
    <property type="project" value="TreeGrafter"/>
</dbReference>
<evidence type="ECO:0000256" key="7">
    <source>
        <dbReference type="ARBA" id="ARBA00022824"/>
    </source>
</evidence>
<reference evidence="12 13" key="1">
    <citation type="journal article" date="2012" name="FEMS Yeast Res.">
        <title>The genome sequence of the wine yeast VIN7 reveals an allotriploid hybrid genome with Saccharomyces cerevisiae and Saccharomyces kudriavzevii origins.</title>
        <authorList>
            <person name="Borneman A.R."/>
            <person name="Desany B.A."/>
            <person name="Riches D."/>
            <person name="Affourtit J.P."/>
            <person name="Forgan A.H."/>
            <person name="Pretorius I.S."/>
            <person name="Egholm M."/>
            <person name="Chambers P.J."/>
        </authorList>
    </citation>
    <scope>NUCLEOTIDE SEQUENCE [LARGE SCALE GENOMIC DNA]</scope>
    <source>
        <strain evidence="12 13">VIN7</strain>
    </source>
</reference>
<organism evidence="12 13">
    <name type="scientific">Saccharomyces cerevisiae x Saccharomyces kudriavzevii (strain VIN7)</name>
    <name type="common">Yeast</name>
    <dbReference type="NCBI Taxonomy" id="1095631"/>
    <lineage>
        <taxon>Eukaryota</taxon>
        <taxon>Fungi</taxon>
        <taxon>Dikarya</taxon>
        <taxon>Ascomycota</taxon>
        <taxon>Saccharomycotina</taxon>
        <taxon>Saccharomycetes</taxon>
        <taxon>Saccharomycetales</taxon>
        <taxon>Saccharomycetaceae</taxon>
        <taxon>Saccharomyces</taxon>
    </lineage>
</organism>
<dbReference type="Pfam" id="PF08320">
    <property type="entry name" value="PIG-X"/>
    <property type="match status" value="1"/>
</dbReference>
<protein>
    <recommendedName>
        <fullName evidence="4 11">Protein PBN1</fullName>
    </recommendedName>
</protein>
<comment type="similarity">
    <text evidence="3 11">Belongs to the PIGX family.</text>
</comment>
<evidence type="ECO:0000256" key="2">
    <source>
        <dbReference type="ARBA" id="ARBA00004687"/>
    </source>
</evidence>
<keyword evidence="13" id="KW-1185">Reference proteome</keyword>
<comment type="caution">
    <text evidence="12">The sequence shown here is derived from an EMBL/GenBank/DDBJ whole genome shotgun (WGS) entry which is preliminary data.</text>
</comment>
<dbReference type="GO" id="GO:0000030">
    <property type="term" value="F:mannosyltransferase activity"/>
    <property type="evidence" value="ECO:0007669"/>
    <property type="project" value="TreeGrafter"/>
</dbReference>
<evidence type="ECO:0000313" key="13">
    <source>
        <dbReference type="Proteomes" id="UP000009009"/>
    </source>
</evidence>
<dbReference type="PANTHER" id="PTHR28533:SF1">
    <property type="entry name" value="PROTEIN PBN1"/>
    <property type="match status" value="1"/>
</dbReference>
<feature type="transmembrane region" description="Helical" evidence="11">
    <location>
        <begin position="366"/>
        <end position="385"/>
    </location>
</feature>
<evidence type="ECO:0000256" key="8">
    <source>
        <dbReference type="ARBA" id="ARBA00022989"/>
    </source>
</evidence>
<dbReference type="AlphaFoldDB" id="H0GRR9"/>
<evidence type="ECO:0000256" key="11">
    <source>
        <dbReference type="RuleBase" id="RU366056"/>
    </source>
</evidence>
<dbReference type="EMBL" id="AGVY01000142">
    <property type="protein sequence ID" value="EHN03499.1"/>
    <property type="molecule type" value="Genomic_DNA"/>
</dbReference>
<evidence type="ECO:0000256" key="3">
    <source>
        <dbReference type="ARBA" id="ARBA00010345"/>
    </source>
</evidence>
<comment type="subcellular location">
    <subcellularLocation>
        <location evidence="11">Endoplasmic reticulum membrane</location>
        <topology evidence="11">Single-pass membrane protein</topology>
    </subcellularLocation>
    <subcellularLocation>
        <location evidence="1">Endoplasmic reticulum membrane</location>
        <topology evidence="1">Single-pass type III membrane protein</topology>
    </subcellularLocation>
</comment>
<dbReference type="PhylomeDB" id="H0GRR9"/>
<keyword evidence="6 11" id="KW-0812">Transmembrane</keyword>
<keyword evidence="7 11" id="KW-0256">Endoplasmic reticulum</keyword>
<evidence type="ECO:0000313" key="12">
    <source>
        <dbReference type="EMBL" id="EHN03499.1"/>
    </source>
</evidence>